<dbReference type="EC" id="5.2.1.8" evidence="4 10"/>
<dbReference type="GO" id="GO:0008160">
    <property type="term" value="F:protein tyrosine phosphatase activator activity"/>
    <property type="evidence" value="ECO:0007669"/>
    <property type="project" value="TreeGrafter"/>
</dbReference>
<dbReference type="GO" id="GO:0003755">
    <property type="term" value="F:peptidyl-prolyl cis-trans isomerase activity"/>
    <property type="evidence" value="ECO:0007669"/>
    <property type="project" value="UniProtKB-KW"/>
</dbReference>
<evidence type="ECO:0000256" key="6">
    <source>
        <dbReference type="ARBA" id="ARBA00023110"/>
    </source>
</evidence>
<dbReference type="CDD" id="cd04087">
    <property type="entry name" value="PTPA"/>
    <property type="match status" value="1"/>
</dbReference>
<comment type="subcellular location">
    <subcellularLocation>
        <location evidence="2 10">Cytoplasm</location>
    </subcellularLocation>
</comment>
<evidence type="ECO:0000256" key="5">
    <source>
        <dbReference type="ARBA" id="ARBA00022490"/>
    </source>
</evidence>
<dbReference type="Gene3D" id="1.20.120.1150">
    <property type="match status" value="1"/>
</dbReference>
<evidence type="ECO:0000256" key="3">
    <source>
        <dbReference type="ARBA" id="ARBA00011019"/>
    </source>
</evidence>
<dbReference type="AlphaFoldDB" id="A0A6F9DQL0"/>
<sequence length="319" mass="36541">MDQNEANSDTTEENMLAKHDFIVPHTKIKTIVDMQLWLKSQAHNDFVGFINALNQSVKGKSLSVQCEISKTVQALLDVLKMLSNWVDEIPPMEQAQRFGNKAFRTWIQKLRSNSVSLMQTVLPNHLQHACDEIADYLNESFGNATRIDYGTGHEAAFAAFLCCLCKIRVLKPEDHVPLVTKVFNEYLILARKLQKTYRMEPAGSQGVWGLDDFQFLPFIFGSSQLIMNERITPKDFVETSIVTQYHHDYMFLECIKYINEVKSGPFAEHSHTLWGISSVHHWTKVNSGLLKMYKAEVLQKFPVIQHFRFGSILTLSALK</sequence>
<evidence type="ECO:0000256" key="2">
    <source>
        <dbReference type="ARBA" id="ARBA00004496"/>
    </source>
</evidence>
<dbReference type="InterPro" id="IPR004327">
    <property type="entry name" value="Phstyr_phstse_ac"/>
</dbReference>
<dbReference type="EMBL" id="LR789411">
    <property type="protein sequence ID" value="CAB3265273.1"/>
    <property type="molecule type" value="mRNA"/>
</dbReference>
<dbReference type="SUPFAM" id="SSF140984">
    <property type="entry name" value="PTPA-like"/>
    <property type="match status" value="1"/>
</dbReference>
<evidence type="ECO:0000256" key="7">
    <source>
        <dbReference type="ARBA" id="ARBA00023235"/>
    </source>
</evidence>
<comment type="similarity">
    <text evidence="3 10">Belongs to the PTPA-type PPIase family.</text>
</comment>
<evidence type="ECO:0000313" key="11">
    <source>
        <dbReference type="EMBL" id="CAB3265273.1"/>
    </source>
</evidence>
<dbReference type="InterPro" id="IPR043170">
    <property type="entry name" value="PTPA_C_lid"/>
</dbReference>
<dbReference type="GO" id="GO:0007052">
    <property type="term" value="P:mitotic spindle organization"/>
    <property type="evidence" value="ECO:0007669"/>
    <property type="project" value="TreeGrafter"/>
</dbReference>
<evidence type="ECO:0000256" key="1">
    <source>
        <dbReference type="ARBA" id="ARBA00000971"/>
    </source>
</evidence>
<dbReference type="GO" id="GO:0005737">
    <property type="term" value="C:cytoplasm"/>
    <property type="evidence" value="ECO:0007669"/>
    <property type="project" value="UniProtKB-SubCell"/>
</dbReference>
<dbReference type="PANTHER" id="PTHR10012">
    <property type="entry name" value="SERINE/THREONINE-PROTEIN PHOSPHATASE 2A REGULATORY SUBUNIT B"/>
    <property type="match status" value="1"/>
</dbReference>
<evidence type="ECO:0000256" key="10">
    <source>
        <dbReference type="RuleBase" id="RU361210"/>
    </source>
</evidence>
<keyword evidence="7 10" id="KW-0413">Isomerase</keyword>
<comment type="catalytic activity">
    <reaction evidence="1 10">
        <text>[protein]-peptidylproline (omega=180) = [protein]-peptidylproline (omega=0)</text>
        <dbReference type="Rhea" id="RHEA:16237"/>
        <dbReference type="Rhea" id="RHEA-COMP:10747"/>
        <dbReference type="Rhea" id="RHEA-COMP:10748"/>
        <dbReference type="ChEBI" id="CHEBI:83833"/>
        <dbReference type="ChEBI" id="CHEBI:83834"/>
        <dbReference type="EC" id="5.2.1.8"/>
    </reaction>
</comment>
<dbReference type="GO" id="GO:0005634">
    <property type="term" value="C:nucleus"/>
    <property type="evidence" value="ECO:0007669"/>
    <property type="project" value="TreeGrafter"/>
</dbReference>
<proteinExistence type="evidence at transcript level"/>
<accession>A0A6F9DQL0</accession>
<dbReference type="InterPro" id="IPR037218">
    <property type="entry name" value="PTPA_sf"/>
</dbReference>
<dbReference type="PIRSF" id="PIRSF016325">
    <property type="entry name" value="Phstyr_phstse_ac"/>
    <property type="match status" value="1"/>
</dbReference>
<organism evidence="11">
    <name type="scientific">Phallusia mammillata</name>
    <dbReference type="NCBI Taxonomy" id="59560"/>
    <lineage>
        <taxon>Eukaryota</taxon>
        <taxon>Metazoa</taxon>
        <taxon>Chordata</taxon>
        <taxon>Tunicata</taxon>
        <taxon>Ascidiacea</taxon>
        <taxon>Phlebobranchia</taxon>
        <taxon>Ascidiidae</taxon>
        <taxon>Phallusia</taxon>
    </lineage>
</organism>
<protein>
    <recommendedName>
        <fullName evidence="8 10">Serine/threonine-protein phosphatase 2A activator</fullName>
        <ecNumber evidence="4 10">5.2.1.8</ecNumber>
    </recommendedName>
    <alternativeName>
        <fullName evidence="9 10">Phosphotyrosyl phosphatase activator</fullName>
    </alternativeName>
</protein>
<dbReference type="GO" id="GO:0000159">
    <property type="term" value="C:protein phosphatase type 2A complex"/>
    <property type="evidence" value="ECO:0007669"/>
    <property type="project" value="TreeGrafter"/>
</dbReference>
<keyword evidence="5 10" id="KW-0963">Cytoplasm</keyword>
<comment type="function">
    <text evidence="10">PPIases accelerate the folding of proteins. It catalyzes the cis-trans isomerization of proline imidic peptide bonds in oligopeptides.</text>
</comment>
<evidence type="ECO:0000256" key="8">
    <source>
        <dbReference type="ARBA" id="ARBA00044786"/>
    </source>
</evidence>
<dbReference type="FunFam" id="1.20.120.1150:FF:000002">
    <property type="entry name" value="Serine/threonine-protein phosphatase 2A activator"/>
    <property type="match status" value="1"/>
</dbReference>
<gene>
    <name evidence="11" type="primary">Ptpa</name>
</gene>
<reference evidence="11" key="1">
    <citation type="submission" date="2020-04" db="EMBL/GenBank/DDBJ databases">
        <authorList>
            <person name="Neveu A P."/>
        </authorList>
    </citation>
    <scope>NUCLEOTIDE SEQUENCE</scope>
    <source>
        <tissue evidence="11">Whole embryo</tissue>
    </source>
</reference>
<dbReference type="PANTHER" id="PTHR10012:SF0">
    <property type="entry name" value="SERINE_THREONINE-PROTEIN PHOSPHATASE 2A ACTIVATOR"/>
    <property type="match status" value="1"/>
</dbReference>
<keyword evidence="6 10" id="KW-0697">Rotamase</keyword>
<evidence type="ECO:0000256" key="9">
    <source>
        <dbReference type="ARBA" id="ARBA00044820"/>
    </source>
</evidence>
<evidence type="ECO:0000256" key="4">
    <source>
        <dbReference type="ARBA" id="ARBA00013194"/>
    </source>
</evidence>
<name>A0A6F9DQL0_9ASCI</name>
<dbReference type="Pfam" id="PF03095">
    <property type="entry name" value="PTPA"/>
    <property type="match status" value="1"/>
</dbReference>